<sequence length="110" mass="12554">MQSIICLLVFTWNAVAITPNASERDQIMEILTSIWETVDPPAKNMMLLNYSFKLENLTEAWLKNCTEIFPNGINYPDYAGMDCIFLSSTLNNALSFVDLKNFSAEKDNYN</sequence>
<organism evidence="2">
    <name type="scientific">Mesocestoides corti</name>
    <name type="common">Flatworm</name>
    <dbReference type="NCBI Taxonomy" id="53468"/>
    <lineage>
        <taxon>Eukaryota</taxon>
        <taxon>Metazoa</taxon>
        <taxon>Spiralia</taxon>
        <taxon>Lophotrochozoa</taxon>
        <taxon>Platyhelminthes</taxon>
        <taxon>Cestoda</taxon>
        <taxon>Eucestoda</taxon>
        <taxon>Cyclophyllidea</taxon>
        <taxon>Mesocestoididae</taxon>
        <taxon>Mesocestoides</taxon>
    </lineage>
</organism>
<protein>
    <submittedName>
        <fullName evidence="2">LRRNT_2 domain-containing protein</fullName>
    </submittedName>
</protein>
<dbReference type="WBParaSite" id="MCU_011440-RA">
    <property type="protein sequence ID" value="MCU_011440-RA"/>
    <property type="gene ID" value="MCU_011440"/>
</dbReference>
<keyword evidence="1" id="KW-0732">Signal</keyword>
<name>A0A5K3FX95_MESCO</name>
<evidence type="ECO:0000313" key="2">
    <source>
        <dbReference type="WBParaSite" id="MCU_011440-RA"/>
    </source>
</evidence>
<feature type="chain" id="PRO_5024291436" evidence="1">
    <location>
        <begin position="17"/>
        <end position="110"/>
    </location>
</feature>
<reference evidence="2" key="1">
    <citation type="submission" date="2019-11" db="UniProtKB">
        <authorList>
            <consortium name="WormBaseParasite"/>
        </authorList>
    </citation>
    <scope>IDENTIFICATION</scope>
</reference>
<dbReference type="SUPFAM" id="SSF55797">
    <property type="entry name" value="PR-1-like"/>
    <property type="match status" value="1"/>
</dbReference>
<dbReference type="AlphaFoldDB" id="A0A5K3FX95"/>
<dbReference type="InterPro" id="IPR035940">
    <property type="entry name" value="CAP_sf"/>
</dbReference>
<proteinExistence type="predicted"/>
<feature type="signal peptide" evidence="1">
    <location>
        <begin position="1"/>
        <end position="16"/>
    </location>
</feature>
<evidence type="ECO:0000256" key="1">
    <source>
        <dbReference type="SAM" id="SignalP"/>
    </source>
</evidence>
<accession>A0A5K3FX95</accession>